<dbReference type="InterPro" id="IPR009290">
    <property type="entry name" value="Radial_spoke_3"/>
</dbReference>
<evidence type="ECO:0008006" key="11">
    <source>
        <dbReference type="Google" id="ProtNLM"/>
    </source>
</evidence>
<evidence type="ECO:0000256" key="6">
    <source>
        <dbReference type="ARBA" id="ARBA00023069"/>
    </source>
</evidence>
<dbReference type="PANTHER" id="PTHR21648:SF0">
    <property type="entry name" value="RADIAL SPOKE HEAD PROTEIN 3 HOMOLOG"/>
    <property type="match status" value="1"/>
</dbReference>
<name>A0ABN8XNK8_RANTA</name>
<dbReference type="Pfam" id="PF06098">
    <property type="entry name" value="Radial_spoke_3"/>
    <property type="match status" value="1"/>
</dbReference>
<protein>
    <recommendedName>
        <fullName evidence="11">Radial spoke head 3</fullName>
    </recommendedName>
</protein>
<gene>
    <name evidence="9" type="ORF">MRATA1EN1_LOCUS30807</name>
</gene>
<keyword evidence="3" id="KW-0963">Cytoplasm</keyword>
<keyword evidence="4" id="KW-0597">Phosphoprotein</keyword>
<keyword evidence="8" id="KW-0966">Cell projection</keyword>
<proteinExistence type="inferred from homology"/>
<accession>A0ABN8XNK8</accession>
<feature type="non-terminal residue" evidence="9">
    <location>
        <position position="1"/>
    </location>
</feature>
<reference evidence="9" key="1">
    <citation type="submission" date="2023-04" db="EMBL/GenBank/DDBJ databases">
        <authorList>
            <consortium name="ELIXIR-Norway"/>
        </authorList>
    </citation>
    <scope>NUCLEOTIDE SEQUENCE [LARGE SCALE GENOMIC DNA]</scope>
</reference>
<keyword evidence="5" id="KW-0282">Flagellum</keyword>
<evidence type="ECO:0000313" key="10">
    <source>
        <dbReference type="Proteomes" id="UP001176941"/>
    </source>
</evidence>
<evidence type="ECO:0000256" key="7">
    <source>
        <dbReference type="ARBA" id="ARBA00023212"/>
    </source>
</evidence>
<comment type="similarity">
    <text evidence="2">Belongs to the flagellar radial spoke RSP3 family.</text>
</comment>
<dbReference type="PANTHER" id="PTHR21648">
    <property type="entry name" value="FLAGELLAR RADIAL SPOKE PROTEIN 3"/>
    <property type="match status" value="1"/>
</dbReference>
<evidence type="ECO:0000256" key="8">
    <source>
        <dbReference type="ARBA" id="ARBA00023273"/>
    </source>
</evidence>
<dbReference type="Proteomes" id="UP001176941">
    <property type="component" value="Unassembled WGS sequence"/>
</dbReference>
<organism evidence="9 10">
    <name type="scientific">Rangifer tarandus platyrhynchus</name>
    <name type="common">Svalbard reindeer</name>
    <dbReference type="NCBI Taxonomy" id="3082113"/>
    <lineage>
        <taxon>Eukaryota</taxon>
        <taxon>Metazoa</taxon>
        <taxon>Chordata</taxon>
        <taxon>Craniata</taxon>
        <taxon>Vertebrata</taxon>
        <taxon>Euteleostomi</taxon>
        <taxon>Mammalia</taxon>
        <taxon>Eutheria</taxon>
        <taxon>Laurasiatheria</taxon>
        <taxon>Artiodactyla</taxon>
        <taxon>Ruminantia</taxon>
        <taxon>Pecora</taxon>
        <taxon>Cervidae</taxon>
        <taxon>Odocoileinae</taxon>
        <taxon>Rangifer</taxon>
    </lineage>
</organism>
<evidence type="ECO:0000256" key="3">
    <source>
        <dbReference type="ARBA" id="ARBA00022490"/>
    </source>
</evidence>
<evidence type="ECO:0000256" key="5">
    <source>
        <dbReference type="ARBA" id="ARBA00022846"/>
    </source>
</evidence>
<keyword evidence="6" id="KW-0969">Cilium</keyword>
<comment type="subcellular location">
    <subcellularLocation>
        <location evidence="1">Cytoplasm</location>
        <location evidence="1">Cytoskeleton</location>
        <location evidence="1">Flagellum axoneme</location>
    </subcellularLocation>
</comment>
<sequence>GLCMVREEADVRQLKAQMLQAKQSTAQAFKPQRLRTPVPVDGRQHVQLQTEPHLIELTERAQEFMAETQTDPWLDRPDTPMFRPHKEEIHASTQIQDGDLFDFDEEVVPILEVIVGKVLEQSICEVTEEEELAAIREQQEKFERIRAQEVIEYQRLAAAEKRRKEEMVYNKPRPYSVHFCSYYAYR</sequence>
<evidence type="ECO:0000256" key="1">
    <source>
        <dbReference type="ARBA" id="ARBA00004611"/>
    </source>
</evidence>
<evidence type="ECO:0000256" key="2">
    <source>
        <dbReference type="ARBA" id="ARBA00006737"/>
    </source>
</evidence>
<comment type="caution">
    <text evidence="9">The sequence shown here is derived from an EMBL/GenBank/DDBJ whole genome shotgun (WGS) entry which is preliminary data.</text>
</comment>
<keyword evidence="7" id="KW-0206">Cytoskeleton</keyword>
<keyword evidence="10" id="KW-1185">Reference proteome</keyword>
<evidence type="ECO:0000313" key="9">
    <source>
        <dbReference type="EMBL" id="CAI9149189.1"/>
    </source>
</evidence>
<dbReference type="EMBL" id="CATKSN020000171">
    <property type="protein sequence ID" value="CAI9149189.1"/>
    <property type="molecule type" value="Genomic_DNA"/>
</dbReference>
<evidence type="ECO:0000256" key="4">
    <source>
        <dbReference type="ARBA" id="ARBA00022553"/>
    </source>
</evidence>